<feature type="domain" description="BACON" evidence="2">
    <location>
        <begin position="429"/>
        <end position="475"/>
    </location>
</feature>
<dbReference type="eggNOG" id="COG1595">
    <property type="taxonomic scope" value="Bacteria"/>
</dbReference>
<dbReference type="Proteomes" id="UP000007076">
    <property type="component" value="Chromosome"/>
</dbReference>
<dbReference type="AlphaFoldDB" id="E4NDF2"/>
<dbReference type="PATRIC" id="fig|452652.3.peg.3432"/>
<feature type="region of interest" description="Disordered" evidence="1">
    <location>
        <begin position="495"/>
        <end position="591"/>
    </location>
</feature>
<organism evidence="3 4">
    <name type="scientific">Kitasatospora setae (strain ATCC 33774 / DSM 43861 / JCM 3304 / KCC A-0304 / NBRC 14216 / KM-6054)</name>
    <name type="common">Streptomyces setae</name>
    <dbReference type="NCBI Taxonomy" id="452652"/>
    <lineage>
        <taxon>Bacteria</taxon>
        <taxon>Bacillati</taxon>
        <taxon>Actinomycetota</taxon>
        <taxon>Actinomycetes</taxon>
        <taxon>Kitasatosporales</taxon>
        <taxon>Streptomycetaceae</taxon>
        <taxon>Kitasatospora</taxon>
    </lineage>
</organism>
<dbReference type="Pfam" id="PF19190">
    <property type="entry name" value="BACON_2"/>
    <property type="match status" value="1"/>
</dbReference>
<dbReference type="InterPro" id="IPR024361">
    <property type="entry name" value="BACON"/>
</dbReference>
<dbReference type="EMBL" id="AP010968">
    <property type="protein sequence ID" value="BAJ29233.1"/>
    <property type="molecule type" value="Genomic_DNA"/>
</dbReference>
<protein>
    <recommendedName>
        <fullName evidence="2">BACON domain-containing protein</fullName>
    </recommendedName>
</protein>
<evidence type="ECO:0000256" key="1">
    <source>
        <dbReference type="SAM" id="MobiDB-lite"/>
    </source>
</evidence>
<dbReference type="HOGENOM" id="CLU_032727_2_0_11"/>
<feature type="region of interest" description="Disordered" evidence="1">
    <location>
        <begin position="324"/>
        <end position="343"/>
    </location>
</feature>
<feature type="compositionally biased region" description="Low complexity" evidence="1">
    <location>
        <begin position="511"/>
        <end position="545"/>
    </location>
</feature>
<sequence length="591" mass="59261">MTTGQPHPVDPTPALRAYGAHVDGLFTYCLSVLCEHEAASAAVLEVRDLARRHGDRVDDPALLRAWLYALARHRCLARLEGDAADEDGAPGVPAPGALRERRRELASLAWPEAAGTDPEQREALELAVRHRLDGAEVAAVLGLSTADAAALLDAAGAEVGRTRTALLVLGVGSCPELAQLGGVGAESWRGWVLGPALRRELVLHLVECPTCRGTAERVAGQLGHGLAGLPGLPLLAAPGPLRPGVAPSGGAAFLTGAAAGRRAAQGPAEPRFDQRGFPRHRMPSAPRGAAVRQRVVTTGVLAAVLAAPVVALWSAHRGGGEEHATAVSSVRVDPTAAPGRRVPVPEPTAVGGAVGALPPAAPVQVLELAGAVAAETSLPTVQGPAVPVPSHGATPLSSPALSPEPAPPPTAADRDRLTVTAGAYGSRTVLTLTNSGDGPLAWHAVLDVDWLRLSRDGGTLEPGQRITVTVTVDEARAPQSRWTARLALPPSTAVVTLEGGSDHRGVPTPDPAATGSPAPTPSASDSGPAEPSPSASASASVSASPPSSPPSSEPPPSSPPASPSPSASGPGSAGPSPSVSASPSGAAAGSP</sequence>
<gene>
    <name evidence="3" type="ordered locus">KSE_34260</name>
</gene>
<feature type="compositionally biased region" description="Low complexity" evidence="1">
    <location>
        <begin position="564"/>
        <end position="591"/>
    </location>
</feature>
<reference evidence="3 4" key="1">
    <citation type="journal article" date="2010" name="DNA Res.">
        <title>Genome sequence of Kitasatospora setae NBRC 14216T: an evolutionary snapshot of the family Streptomycetaceae.</title>
        <authorList>
            <person name="Ichikawa N."/>
            <person name="Oguchi A."/>
            <person name="Ikeda H."/>
            <person name="Ishikawa J."/>
            <person name="Kitani S."/>
            <person name="Watanabe Y."/>
            <person name="Nakamura S."/>
            <person name="Katano Y."/>
            <person name="Kishi E."/>
            <person name="Sasagawa M."/>
            <person name="Ankai A."/>
            <person name="Fukui S."/>
            <person name="Hashimoto Y."/>
            <person name="Kamata S."/>
            <person name="Otoguro M."/>
            <person name="Tanikawa S."/>
            <person name="Nihira T."/>
            <person name="Horinouchi S."/>
            <person name="Ohnishi Y."/>
            <person name="Hayakawa M."/>
            <person name="Kuzuyama T."/>
            <person name="Arisawa A."/>
            <person name="Nomoto F."/>
            <person name="Miura H."/>
            <person name="Takahashi Y."/>
            <person name="Fujita N."/>
        </authorList>
    </citation>
    <scope>NUCLEOTIDE SEQUENCE [LARGE SCALE GENOMIC DNA]</scope>
    <source>
        <strain evidence="4">ATCC 33774 / DSM 43861 / JCM 3304 / KCC A-0304 / NBRC 14216 / KM-6054</strain>
    </source>
</reference>
<accession>E4NDF2</accession>
<evidence type="ECO:0000313" key="3">
    <source>
        <dbReference type="EMBL" id="BAJ29233.1"/>
    </source>
</evidence>
<keyword evidence="4" id="KW-1185">Reference proteome</keyword>
<name>E4NDF2_KITSK</name>
<dbReference type="RefSeq" id="WP_014136540.1">
    <property type="nucleotide sequence ID" value="NC_016109.1"/>
</dbReference>
<dbReference type="KEGG" id="ksk:KSE_34260"/>
<evidence type="ECO:0000259" key="2">
    <source>
        <dbReference type="Pfam" id="PF19190"/>
    </source>
</evidence>
<proteinExistence type="predicted"/>
<dbReference type="STRING" id="452652.KSE_34260"/>
<evidence type="ECO:0000313" key="4">
    <source>
        <dbReference type="Proteomes" id="UP000007076"/>
    </source>
</evidence>
<feature type="region of interest" description="Disordered" evidence="1">
    <location>
        <begin position="383"/>
        <end position="413"/>
    </location>
</feature>
<feature type="region of interest" description="Disordered" evidence="1">
    <location>
        <begin position="263"/>
        <end position="289"/>
    </location>
</feature>
<feature type="compositionally biased region" description="Pro residues" evidence="1">
    <location>
        <begin position="546"/>
        <end position="563"/>
    </location>
</feature>